<organism evidence="7 8">
    <name type="scientific">Jaapia argillacea MUCL 33604</name>
    <dbReference type="NCBI Taxonomy" id="933084"/>
    <lineage>
        <taxon>Eukaryota</taxon>
        <taxon>Fungi</taxon>
        <taxon>Dikarya</taxon>
        <taxon>Basidiomycota</taxon>
        <taxon>Agaricomycotina</taxon>
        <taxon>Agaricomycetes</taxon>
        <taxon>Agaricomycetidae</taxon>
        <taxon>Jaapiales</taxon>
        <taxon>Jaapiaceae</taxon>
        <taxon>Jaapia</taxon>
    </lineage>
</organism>
<dbReference type="GO" id="GO:0008276">
    <property type="term" value="F:protein methyltransferase activity"/>
    <property type="evidence" value="ECO:0007669"/>
    <property type="project" value="TreeGrafter"/>
</dbReference>
<dbReference type="OrthoDB" id="406152at2759"/>
<keyword evidence="4" id="KW-0808">Transferase</keyword>
<evidence type="ECO:0000256" key="5">
    <source>
        <dbReference type="ARBA" id="ARBA00022691"/>
    </source>
</evidence>
<evidence type="ECO:0000256" key="6">
    <source>
        <dbReference type="ARBA" id="ARBA00023242"/>
    </source>
</evidence>
<keyword evidence="6" id="KW-0539">Nucleus</keyword>
<accession>A0A067PJ88</accession>
<evidence type="ECO:0000256" key="3">
    <source>
        <dbReference type="ARBA" id="ARBA00022603"/>
    </source>
</evidence>
<proteinExistence type="inferred from homology"/>
<protein>
    <recommendedName>
        <fullName evidence="9">Methyltransferase small domain-containing protein</fullName>
    </recommendedName>
</protein>
<evidence type="ECO:0008006" key="9">
    <source>
        <dbReference type="Google" id="ProtNLM"/>
    </source>
</evidence>
<sequence length="224" mass="24874">MIPTPDLSHLTKDDFEHVYEPAEDTFILLDALEQDAEELRNLKPSFCLEIGSGSGCVSAFIGTILGSSASMFLCTDINPLACRATLKTGTRNKIPLEPVQCSLTAPLLPRLSHSVDVLLFNPPYVPTFREEAEDAQGHRGIQGAWAGGAAGMEVTQHLLDIVQELLSETGRFYLVAVKQNDVPAIRRKMLEVYNLPSEIVIQRQAGREHLFVVKFFRQHITIMK</sequence>
<dbReference type="EMBL" id="KL197727">
    <property type="protein sequence ID" value="KDQ54884.1"/>
    <property type="molecule type" value="Genomic_DNA"/>
</dbReference>
<keyword evidence="5" id="KW-0949">S-adenosyl-L-methionine</keyword>
<comment type="similarity">
    <text evidence="2">Belongs to the eukaryotic/archaeal PrmC-related family.</text>
</comment>
<evidence type="ECO:0000313" key="7">
    <source>
        <dbReference type="EMBL" id="KDQ54884.1"/>
    </source>
</evidence>
<dbReference type="Gene3D" id="3.40.50.150">
    <property type="entry name" value="Vaccinia Virus protein VP39"/>
    <property type="match status" value="1"/>
</dbReference>
<dbReference type="HOGENOM" id="CLU_018398_6_0_1"/>
<dbReference type="FunCoup" id="A0A067PJ88">
    <property type="interactions" value="146"/>
</dbReference>
<keyword evidence="8" id="KW-1185">Reference proteome</keyword>
<name>A0A067PJ88_9AGAM</name>
<evidence type="ECO:0000256" key="2">
    <source>
        <dbReference type="ARBA" id="ARBA00006149"/>
    </source>
</evidence>
<dbReference type="GO" id="GO:0003676">
    <property type="term" value="F:nucleic acid binding"/>
    <property type="evidence" value="ECO:0007669"/>
    <property type="project" value="InterPro"/>
</dbReference>
<dbReference type="AlphaFoldDB" id="A0A067PJ88"/>
<dbReference type="NCBIfam" id="TIGR00537">
    <property type="entry name" value="hemK_rel_arch"/>
    <property type="match status" value="1"/>
</dbReference>
<dbReference type="FunFam" id="3.40.50.150:FF:000077">
    <property type="entry name" value="HemK methyltransferase family member 2"/>
    <property type="match status" value="1"/>
</dbReference>
<dbReference type="STRING" id="933084.A0A067PJ88"/>
<evidence type="ECO:0000256" key="4">
    <source>
        <dbReference type="ARBA" id="ARBA00022679"/>
    </source>
</evidence>
<dbReference type="InterPro" id="IPR052190">
    <property type="entry name" value="Euk-Arch_PrmC-MTase"/>
</dbReference>
<reference evidence="8" key="1">
    <citation type="journal article" date="2014" name="Proc. Natl. Acad. Sci. U.S.A.">
        <title>Extensive sampling of basidiomycete genomes demonstrates inadequacy of the white-rot/brown-rot paradigm for wood decay fungi.</title>
        <authorList>
            <person name="Riley R."/>
            <person name="Salamov A.A."/>
            <person name="Brown D.W."/>
            <person name="Nagy L.G."/>
            <person name="Floudas D."/>
            <person name="Held B.W."/>
            <person name="Levasseur A."/>
            <person name="Lombard V."/>
            <person name="Morin E."/>
            <person name="Otillar R."/>
            <person name="Lindquist E.A."/>
            <person name="Sun H."/>
            <person name="LaButti K.M."/>
            <person name="Schmutz J."/>
            <person name="Jabbour D."/>
            <person name="Luo H."/>
            <person name="Baker S.E."/>
            <person name="Pisabarro A.G."/>
            <person name="Walton J.D."/>
            <person name="Blanchette R.A."/>
            <person name="Henrissat B."/>
            <person name="Martin F."/>
            <person name="Cullen D."/>
            <person name="Hibbett D.S."/>
            <person name="Grigoriev I.V."/>
        </authorList>
    </citation>
    <scope>NUCLEOTIDE SEQUENCE [LARGE SCALE GENOMIC DNA]</scope>
    <source>
        <strain evidence="8">MUCL 33604</strain>
    </source>
</reference>
<dbReference type="GO" id="GO:0032259">
    <property type="term" value="P:methylation"/>
    <property type="evidence" value="ECO:0007669"/>
    <property type="project" value="UniProtKB-KW"/>
</dbReference>
<comment type="subcellular location">
    <subcellularLocation>
        <location evidence="1">Nucleus</location>
    </subcellularLocation>
</comment>
<dbReference type="InParanoid" id="A0A067PJ88"/>
<dbReference type="PANTHER" id="PTHR45875">
    <property type="entry name" value="METHYLTRANSFERASE N6AMT1"/>
    <property type="match status" value="1"/>
</dbReference>
<dbReference type="InterPro" id="IPR029063">
    <property type="entry name" value="SAM-dependent_MTases_sf"/>
</dbReference>
<evidence type="ECO:0000313" key="8">
    <source>
        <dbReference type="Proteomes" id="UP000027265"/>
    </source>
</evidence>
<evidence type="ECO:0000256" key="1">
    <source>
        <dbReference type="ARBA" id="ARBA00004123"/>
    </source>
</evidence>
<dbReference type="Proteomes" id="UP000027265">
    <property type="component" value="Unassembled WGS sequence"/>
</dbReference>
<gene>
    <name evidence="7" type="ORF">JAAARDRAFT_352675</name>
</gene>
<keyword evidence="3" id="KW-0489">Methyltransferase</keyword>
<dbReference type="GO" id="GO:0008757">
    <property type="term" value="F:S-adenosylmethionine-dependent methyltransferase activity"/>
    <property type="evidence" value="ECO:0007669"/>
    <property type="project" value="TreeGrafter"/>
</dbReference>
<dbReference type="GO" id="GO:0035657">
    <property type="term" value="C:eRF1 methyltransferase complex"/>
    <property type="evidence" value="ECO:0007669"/>
    <property type="project" value="TreeGrafter"/>
</dbReference>
<dbReference type="PANTHER" id="PTHR45875:SF1">
    <property type="entry name" value="METHYLTRANSFERASE N6AMT1"/>
    <property type="match status" value="1"/>
</dbReference>
<dbReference type="PROSITE" id="PS00092">
    <property type="entry name" value="N6_MTASE"/>
    <property type="match status" value="1"/>
</dbReference>
<dbReference type="GO" id="GO:0005634">
    <property type="term" value="C:nucleus"/>
    <property type="evidence" value="ECO:0007669"/>
    <property type="project" value="UniProtKB-SubCell"/>
</dbReference>
<dbReference type="InterPro" id="IPR002052">
    <property type="entry name" value="DNA_methylase_N6_adenine_CS"/>
</dbReference>
<dbReference type="InterPro" id="IPR004557">
    <property type="entry name" value="PrmC-related"/>
</dbReference>
<dbReference type="SUPFAM" id="SSF53335">
    <property type="entry name" value="S-adenosyl-L-methionine-dependent methyltransferases"/>
    <property type="match status" value="1"/>
</dbReference>